<name>A0A645I913_9ZZZZ</name>
<accession>A0A645I913</accession>
<evidence type="ECO:0000313" key="1">
    <source>
        <dbReference type="EMBL" id="MPN47728.1"/>
    </source>
</evidence>
<comment type="caution">
    <text evidence="1">The sequence shown here is derived from an EMBL/GenBank/DDBJ whole genome shotgun (WGS) entry which is preliminary data.</text>
</comment>
<organism evidence="1">
    <name type="scientific">bioreactor metagenome</name>
    <dbReference type="NCBI Taxonomy" id="1076179"/>
    <lineage>
        <taxon>unclassified sequences</taxon>
        <taxon>metagenomes</taxon>
        <taxon>ecological metagenomes</taxon>
    </lineage>
</organism>
<dbReference type="EMBL" id="VSSQ01109437">
    <property type="protein sequence ID" value="MPN47728.1"/>
    <property type="molecule type" value="Genomic_DNA"/>
</dbReference>
<dbReference type="AlphaFoldDB" id="A0A645I913"/>
<gene>
    <name evidence="1" type="ORF">SDC9_195332</name>
</gene>
<reference evidence="1" key="1">
    <citation type="submission" date="2019-08" db="EMBL/GenBank/DDBJ databases">
        <authorList>
            <person name="Kucharzyk K."/>
            <person name="Murdoch R.W."/>
            <person name="Higgins S."/>
            <person name="Loffler F."/>
        </authorList>
    </citation>
    <scope>NUCLEOTIDE SEQUENCE</scope>
</reference>
<proteinExistence type="predicted"/>
<protein>
    <submittedName>
        <fullName evidence="1">Uncharacterized protein</fullName>
    </submittedName>
</protein>
<sequence>MCQIYQHSTIINAAKVHPFRSIENIPDSFWTITGHLCHLIYSLSKVIVQSHNVYCLLFLIQFIQFFVSGLIDPIQKIVRLSDISLPKMNIGSVNRVGKYPVSGIYGRVLVLIEHF</sequence>